<proteinExistence type="predicted"/>
<feature type="region of interest" description="Disordered" evidence="1">
    <location>
        <begin position="50"/>
        <end position="70"/>
    </location>
</feature>
<keyword evidence="3" id="KW-1185">Reference proteome</keyword>
<organism evidence="2 3">
    <name type="scientific">Parathielavia appendiculata</name>
    <dbReference type="NCBI Taxonomy" id="2587402"/>
    <lineage>
        <taxon>Eukaryota</taxon>
        <taxon>Fungi</taxon>
        <taxon>Dikarya</taxon>
        <taxon>Ascomycota</taxon>
        <taxon>Pezizomycotina</taxon>
        <taxon>Sordariomycetes</taxon>
        <taxon>Sordariomycetidae</taxon>
        <taxon>Sordariales</taxon>
        <taxon>Chaetomiaceae</taxon>
        <taxon>Parathielavia</taxon>
    </lineage>
</organism>
<reference evidence="2" key="1">
    <citation type="journal article" date="2023" name="Mol. Phylogenet. Evol.">
        <title>Genome-scale phylogeny and comparative genomics of the fungal order Sordariales.</title>
        <authorList>
            <person name="Hensen N."/>
            <person name="Bonometti L."/>
            <person name="Westerberg I."/>
            <person name="Brannstrom I.O."/>
            <person name="Guillou S."/>
            <person name="Cros-Aarteil S."/>
            <person name="Calhoun S."/>
            <person name="Haridas S."/>
            <person name="Kuo A."/>
            <person name="Mondo S."/>
            <person name="Pangilinan J."/>
            <person name="Riley R."/>
            <person name="LaButti K."/>
            <person name="Andreopoulos B."/>
            <person name="Lipzen A."/>
            <person name="Chen C."/>
            <person name="Yan M."/>
            <person name="Daum C."/>
            <person name="Ng V."/>
            <person name="Clum A."/>
            <person name="Steindorff A."/>
            <person name="Ohm R.A."/>
            <person name="Martin F."/>
            <person name="Silar P."/>
            <person name="Natvig D.O."/>
            <person name="Lalanne C."/>
            <person name="Gautier V."/>
            <person name="Ament-Velasquez S.L."/>
            <person name="Kruys A."/>
            <person name="Hutchinson M.I."/>
            <person name="Powell A.J."/>
            <person name="Barry K."/>
            <person name="Miller A.N."/>
            <person name="Grigoriev I.V."/>
            <person name="Debuchy R."/>
            <person name="Gladieux P."/>
            <person name="Hiltunen Thoren M."/>
            <person name="Johannesson H."/>
        </authorList>
    </citation>
    <scope>NUCLEOTIDE SEQUENCE</scope>
    <source>
        <strain evidence="2">CBS 731.68</strain>
    </source>
</reference>
<dbReference type="Proteomes" id="UP001302602">
    <property type="component" value="Unassembled WGS sequence"/>
</dbReference>
<evidence type="ECO:0000313" key="2">
    <source>
        <dbReference type="EMBL" id="KAK4122040.1"/>
    </source>
</evidence>
<protein>
    <submittedName>
        <fullName evidence="2">Uncharacterized protein</fullName>
    </submittedName>
</protein>
<reference evidence="2" key="2">
    <citation type="submission" date="2023-05" db="EMBL/GenBank/DDBJ databases">
        <authorList>
            <consortium name="Lawrence Berkeley National Laboratory"/>
            <person name="Steindorff A."/>
            <person name="Hensen N."/>
            <person name="Bonometti L."/>
            <person name="Westerberg I."/>
            <person name="Brannstrom I.O."/>
            <person name="Guillou S."/>
            <person name="Cros-Aarteil S."/>
            <person name="Calhoun S."/>
            <person name="Haridas S."/>
            <person name="Kuo A."/>
            <person name="Mondo S."/>
            <person name="Pangilinan J."/>
            <person name="Riley R."/>
            <person name="Labutti K."/>
            <person name="Andreopoulos B."/>
            <person name="Lipzen A."/>
            <person name="Chen C."/>
            <person name="Yanf M."/>
            <person name="Daum C."/>
            <person name="Ng V."/>
            <person name="Clum A."/>
            <person name="Ohm R."/>
            <person name="Martin F."/>
            <person name="Silar P."/>
            <person name="Natvig D."/>
            <person name="Lalanne C."/>
            <person name="Gautier V."/>
            <person name="Ament-Velasquez S.L."/>
            <person name="Kruys A."/>
            <person name="Hutchinson M.I."/>
            <person name="Powell A.J."/>
            <person name="Barry K."/>
            <person name="Miller A.N."/>
            <person name="Grigoriev I.V."/>
            <person name="Debuchy R."/>
            <person name="Gladieux P."/>
            <person name="Thoren M.H."/>
            <person name="Johannesson H."/>
        </authorList>
    </citation>
    <scope>NUCLEOTIDE SEQUENCE</scope>
    <source>
        <strain evidence="2">CBS 731.68</strain>
    </source>
</reference>
<name>A0AAN6TWE1_9PEZI</name>
<evidence type="ECO:0000313" key="3">
    <source>
        <dbReference type="Proteomes" id="UP001302602"/>
    </source>
</evidence>
<gene>
    <name evidence="2" type="ORF">N657DRAFT_647563</name>
</gene>
<evidence type="ECO:0000256" key="1">
    <source>
        <dbReference type="SAM" id="MobiDB-lite"/>
    </source>
</evidence>
<dbReference type="GeneID" id="87830111"/>
<accession>A0AAN6TWE1</accession>
<dbReference type="RefSeq" id="XP_062645811.1">
    <property type="nucleotide sequence ID" value="XM_062793342.1"/>
</dbReference>
<comment type="caution">
    <text evidence="2">The sequence shown here is derived from an EMBL/GenBank/DDBJ whole genome shotgun (WGS) entry which is preliminary data.</text>
</comment>
<dbReference type="AlphaFoldDB" id="A0AAN6TWE1"/>
<sequence>MKWCKSRFPEVPPGWPAQYQIGSALPGNLVDEGKLVVLFLDEENQEIASRAPKCGKRRKAGTQRSGQEGS</sequence>
<dbReference type="EMBL" id="MU853232">
    <property type="protein sequence ID" value="KAK4122040.1"/>
    <property type="molecule type" value="Genomic_DNA"/>
</dbReference>